<evidence type="ECO:0000313" key="16">
    <source>
        <dbReference type="EMBL" id="MEQ2158762.1"/>
    </source>
</evidence>
<evidence type="ECO:0000256" key="14">
    <source>
        <dbReference type="ARBA" id="ARBA00045664"/>
    </source>
</evidence>
<dbReference type="InterPro" id="IPR003531">
    <property type="entry name" value="Hempt_rcpt_S_F1_CS"/>
</dbReference>
<dbReference type="EMBL" id="JAHRIO010001177">
    <property type="protein sequence ID" value="MEQ2158762.1"/>
    <property type="molecule type" value="Genomic_DNA"/>
</dbReference>
<dbReference type="PANTHER" id="PTHR23037">
    <property type="entry name" value="CYTOKINE RECEPTOR"/>
    <property type="match status" value="1"/>
</dbReference>
<evidence type="ECO:0000256" key="8">
    <source>
        <dbReference type="ARBA" id="ARBA00023157"/>
    </source>
</evidence>
<dbReference type="SUPFAM" id="SSF49265">
    <property type="entry name" value="Fibronectin type III"/>
    <property type="match status" value="1"/>
</dbReference>
<dbReference type="Gene3D" id="2.60.40.10">
    <property type="entry name" value="Immunoglobulins"/>
    <property type="match status" value="2"/>
</dbReference>
<dbReference type="PROSITE" id="PS01355">
    <property type="entry name" value="HEMATOPO_REC_S_F1"/>
    <property type="match status" value="1"/>
</dbReference>
<evidence type="ECO:0000256" key="12">
    <source>
        <dbReference type="ARBA" id="ARBA00031280"/>
    </source>
</evidence>
<dbReference type="PANTHER" id="PTHR23037:SF22">
    <property type="entry name" value="CYTOKINE RECEPTOR COMMON SUBUNIT BETA"/>
    <property type="match status" value="1"/>
</dbReference>
<name>A0ABV0MI26_9TELE</name>
<keyword evidence="4" id="KW-0812">Transmembrane</keyword>
<keyword evidence="6" id="KW-1133">Transmembrane helix</keyword>
<keyword evidence="17" id="KW-1185">Reference proteome</keyword>
<evidence type="ECO:0000256" key="9">
    <source>
        <dbReference type="ARBA" id="ARBA00023170"/>
    </source>
</evidence>
<keyword evidence="8" id="KW-1015">Disulfide bond</keyword>
<evidence type="ECO:0000256" key="11">
    <source>
        <dbReference type="ARBA" id="ARBA00026094"/>
    </source>
</evidence>
<dbReference type="InterPro" id="IPR036116">
    <property type="entry name" value="FN3_sf"/>
</dbReference>
<keyword evidence="9" id="KW-0675">Receptor</keyword>
<dbReference type="InterPro" id="IPR003961">
    <property type="entry name" value="FN3_dom"/>
</dbReference>
<feature type="domain" description="Interleukin-2 receptor subunit beta N-terminal" evidence="15">
    <location>
        <begin position="1"/>
        <end position="92"/>
    </location>
</feature>
<evidence type="ECO:0000256" key="5">
    <source>
        <dbReference type="ARBA" id="ARBA00022729"/>
    </source>
</evidence>
<evidence type="ECO:0000313" key="17">
    <source>
        <dbReference type="Proteomes" id="UP001476798"/>
    </source>
</evidence>
<evidence type="ECO:0000256" key="1">
    <source>
        <dbReference type="ARBA" id="ARBA00004479"/>
    </source>
</evidence>
<proteinExistence type="inferred from homology"/>
<evidence type="ECO:0000256" key="6">
    <source>
        <dbReference type="ARBA" id="ARBA00022989"/>
    </source>
</evidence>
<reference evidence="16 17" key="1">
    <citation type="submission" date="2021-06" db="EMBL/GenBank/DDBJ databases">
        <authorList>
            <person name="Palmer J.M."/>
        </authorList>
    </citation>
    <scope>NUCLEOTIDE SEQUENCE [LARGE SCALE GENOMIC DNA]</scope>
    <source>
        <strain evidence="16 17">GA_2019</strain>
        <tissue evidence="16">Muscle</tissue>
    </source>
</reference>
<comment type="similarity">
    <text evidence="2">Belongs to the type I cytokine receptor family. Type 4 subfamily.</text>
</comment>
<comment type="subunit">
    <text evidence="11">Non-covalent dimer of an alpha and a beta subunit. IL2R exists in 3 different forms: a high affinity dimer, an intermediate affinity monomer (beta subunit), and a low affinity monomer (alpha subunit). The high and intermediate affinity forms also associate with a gamma subunit. Interacts with SHB upon interleukin stimulation.</text>
</comment>
<evidence type="ECO:0000256" key="2">
    <source>
        <dbReference type="ARBA" id="ARBA00008280"/>
    </source>
</evidence>
<evidence type="ECO:0000256" key="7">
    <source>
        <dbReference type="ARBA" id="ARBA00023136"/>
    </source>
</evidence>
<evidence type="ECO:0000256" key="4">
    <source>
        <dbReference type="ARBA" id="ARBA00022692"/>
    </source>
</evidence>
<dbReference type="Pfam" id="PF18707">
    <property type="entry name" value="IL2RB_N1"/>
    <property type="match status" value="1"/>
</dbReference>
<protein>
    <recommendedName>
        <fullName evidence="3">Interleukin-2 receptor subunit beta</fullName>
    </recommendedName>
    <alternativeName>
        <fullName evidence="13">High affinity IL-2 receptor subunit beta</fullName>
    </alternativeName>
    <alternativeName>
        <fullName evidence="12">p70-75</fullName>
    </alternativeName>
</protein>
<comment type="caution">
    <text evidence="16">The sequence shown here is derived from an EMBL/GenBank/DDBJ whole genome shotgun (WGS) entry which is preliminary data.</text>
</comment>
<evidence type="ECO:0000256" key="13">
    <source>
        <dbReference type="ARBA" id="ARBA00032935"/>
    </source>
</evidence>
<evidence type="ECO:0000259" key="15">
    <source>
        <dbReference type="Pfam" id="PF18707"/>
    </source>
</evidence>
<organism evidence="16 17">
    <name type="scientific">Goodea atripinnis</name>
    <dbReference type="NCBI Taxonomy" id="208336"/>
    <lineage>
        <taxon>Eukaryota</taxon>
        <taxon>Metazoa</taxon>
        <taxon>Chordata</taxon>
        <taxon>Craniata</taxon>
        <taxon>Vertebrata</taxon>
        <taxon>Euteleostomi</taxon>
        <taxon>Actinopterygii</taxon>
        <taxon>Neopterygii</taxon>
        <taxon>Teleostei</taxon>
        <taxon>Neoteleostei</taxon>
        <taxon>Acanthomorphata</taxon>
        <taxon>Ovalentaria</taxon>
        <taxon>Atherinomorphae</taxon>
        <taxon>Cyprinodontiformes</taxon>
        <taxon>Goodeidae</taxon>
        <taxon>Goodea</taxon>
    </lineage>
</organism>
<accession>A0ABV0MI26</accession>
<evidence type="ECO:0000256" key="10">
    <source>
        <dbReference type="ARBA" id="ARBA00023180"/>
    </source>
</evidence>
<evidence type="ECO:0000256" key="3">
    <source>
        <dbReference type="ARBA" id="ARBA00016239"/>
    </source>
</evidence>
<keyword evidence="7" id="KW-0472">Membrane</keyword>
<comment type="function">
    <text evidence="14">Receptor for interleukin-2. This beta subunit is involved in receptor mediated endocytosis and transduces the mitogenic signals of IL2. Probably in association with IL15RA, involved in the stimulation of neutrophil phagocytosis by IL15.</text>
</comment>
<dbReference type="Proteomes" id="UP001476798">
    <property type="component" value="Unassembled WGS sequence"/>
</dbReference>
<feature type="non-terminal residue" evidence="16">
    <location>
        <position position="1"/>
    </location>
</feature>
<sequence>LTCYNDFNHTMNCVWNSSAVYGDAEDVCTVHAEYKSTDYPLNAFCDLKPFDVSKPALKNCSLFFKGKYVFWITQNISINVNCMPSKRSESIFYSPSCHIKVNPPGKPTINQTTVTWFTQVEKHRMIKNFHCQLQWKQKDKSWHDLTVGAVEKKCKAQIPSLLMKDETYEARVRVQAFYNNQYGTWSEWSPTESWVSQVGSPKPASEWGVSSRGVLTLVALALLLAGIVLLPITDSHFTSECVQSLLSSVDIVSYEVTSTVDAMKFCEPDVKLMPESNKYDSSCSSFSNPSYSELCASPCVPTMKLQASVVDAPYKPVRGQSEEKNTEQDSDLVAKKDLEMVKLLFMGGNKKEAVVISDYEKVEKQLAERLRLHSVDSGMCSYEEVSQESMEADSINMTVGHDEGTPHKEEQDEENKAVNKTKLDFKKLFGGSGVILGKNSIQICSDYKQIPRLSCDSGVSMIVEENERQEDSTEDYDKPCETTCFLYPPHPPSTLPHQVLTS</sequence>
<dbReference type="InterPro" id="IPR013783">
    <property type="entry name" value="Ig-like_fold"/>
</dbReference>
<dbReference type="CDD" id="cd00063">
    <property type="entry name" value="FN3"/>
    <property type="match status" value="1"/>
</dbReference>
<keyword evidence="10" id="KW-0325">Glycoprotein</keyword>
<dbReference type="InterPro" id="IPR040951">
    <property type="entry name" value="IL2RB_N1"/>
</dbReference>
<comment type="subcellular location">
    <subcellularLocation>
        <location evidence="1">Membrane</location>
        <topology evidence="1">Single-pass type I membrane protein</topology>
    </subcellularLocation>
</comment>
<keyword evidence="5" id="KW-0732">Signal</keyword>
<gene>
    <name evidence="16" type="ORF">GOODEAATRI_015731</name>
</gene>